<feature type="non-terminal residue" evidence="2">
    <location>
        <position position="142"/>
    </location>
</feature>
<dbReference type="SUPFAM" id="SSF57845">
    <property type="entry name" value="B-box zinc-binding domain"/>
    <property type="match status" value="1"/>
</dbReference>
<gene>
    <name evidence="2" type="ORF">ILYODFUR_028972</name>
</gene>
<sequence length="142" mass="16009">MPKLKSCVRCRTSRIKVVRKTIGGGVKFSYLSSHPSSSHTDSPVSTPITPLTENPNNTVSNSFDEETAYCQAKRKELNLWDSLKYELIQVSYKSSAPSSNICNICKELAEYRCLECSSTSVFCKTCIEKIHQNSLHLPEKWN</sequence>
<feature type="region of interest" description="Disordered" evidence="1">
    <location>
        <begin position="32"/>
        <end position="57"/>
    </location>
</feature>
<evidence type="ECO:0000313" key="2">
    <source>
        <dbReference type="EMBL" id="MEQ2222690.1"/>
    </source>
</evidence>
<proteinExistence type="predicted"/>
<name>A0ABV0SQ29_9TELE</name>
<protein>
    <submittedName>
        <fullName evidence="2">Uncharacterized protein</fullName>
    </submittedName>
</protein>
<evidence type="ECO:0000256" key="1">
    <source>
        <dbReference type="SAM" id="MobiDB-lite"/>
    </source>
</evidence>
<evidence type="ECO:0000313" key="3">
    <source>
        <dbReference type="Proteomes" id="UP001482620"/>
    </source>
</evidence>
<feature type="compositionally biased region" description="Low complexity" evidence="1">
    <location>
        <begin position="32"/>
        <end position="47"/>
    </location>
</feature>
<dbReference type="EMBL" id="JAHRIQ010004050">
    <property type="protein sequence ID" value="MEQ2222690.1"/>
    <property type="molecule type" value="Genomic_DNA"/>
</dbReference>
<keyword evidence="3" id="KW-1185">Reference proteome</keyword>
<comment type="caution">
    <text evidence="2">The sequence shown here is derived from an EMBL/GenBank/DDBJ whole genome shotgun (WGS) entry which is preliminary data.</text>
</comment>
<dbReference type="Proteomes" id="UP001482620">
    <property type="component" value="Unassembled WGS sequence"/>
</dbReference>
<organism evidence="2 3">
    <name type="scientific">Ilyodon furcidens</name>
    <name type="common">goldbreast splitfin</name>
    <dbReference type="NCBI Taxonomy" id="33524"/>
    <lineage>
        <taxon>Eukaryota</taxon>
        <taxon>Metazoa</taxon>
        <taxon>Chordata</taxon>
        <taxon>Craniata</taxon>
        <taxon>Vertebrata</taxon>
        <taxon>Euteleostomi</taxon>
        <taxon>Actinopterygii</taxon>
        <taxon>Neopterygii</taxon>
        <taxon>Teleostei</taxon>
        <taxon>Neoteleostei</taxon>
        <taxon>Acanthomorphata</taxon>
        <taxon>Ovalentaria</taxon>
        <taxon>Atherinomorphae</taxon>
        <taxon>Cyprinodontiformes</taxon>
        <taxon>Goodeidae</taxon>
        <taxon>Ilyodon</taxon>
    </lineage>
</organism>
<feature type="compositionally biased region" description="Polar residues" evidence="1">
    <location>
        <begin position="48"/>
        <end position="57"/>
    </location>
</feature>
<reference evidence="2 3" key="1">
    <citation type="submission" date="2021-06" db="EMBL/GenBank/DDBJ databases">
        <authorList>
            <person name="Palmer J.M."/>
        </authorList>
    </citation>
    <scope>NUCLEOTIDE SEQUENCE [LARGE SCALE GENOMIC DNA]</scope>
    <source>
        <strain evidence="3">if_2019</strain>
        <tissue evidence="2">Muscle</tissue>
    </source>
</reference>
<accession>A0ABV0SQ29</accession>